<protein>
    <recommendedName>
        <fullName evidence="4">Glycerophosphoryl diester phosphodiesterase membrane domain-containing protein</fullName>
    </recommendedName>
</protein>
<comment type="caution">
    <text evidence="2">The sequence shown here is derived from an EMBL/GenBank/DDBJ whole genome shotgun (WGS) entry which is preliminary data.</text>
</comment>
<evidence type="ECO:0000313" key="2">
    <source>
        <dbReference type="EMBL" id="KLE31195.1"/>
    </source>
</evidence>
<dbReference type="RefSeq" id="WP_047007906.1">
    <property type="nucleotide sequence ID" value="NZ_CP018098.1"/>
</dbReference>
<organism evidence="2 3">
    <name type="scientific">Aurantiacibacter gangjinensis</name>
    <dbReference type="NCBI Taxonomy" id="502682"/>
    <lineage>
        <taxon>Bacteria</taxon>
        <taxon>Pseudomonadati</taxon>
        <taxon>Pseudomonadota</taxon>
        <taxon>Alphaproteobacteria</taxon>
        <taxon>Sphingomonadales</taxon>
        <taxon>Erythrobacteraceae</taxon>
        <taxon>Aurantiacibacter</taxon>
    </lineage>
</organism>
<dbReference type="Proteomes" id="UP000053070">
    <property type="component" value="Unassembled WGS sequence"/>
</dbReference>
<keyword evidence="1" id="KW-0812">Transmembrane</keyword>
<dbReference type="AlphaFoldDB" id="A0A0G9MKI3"/>
<evidence type="ECO:0000313" key="3">
    <source>
        <dbReference type="Proteomes" id="UP000053070"/>
    </source>
</evidence>
<feature type="transmembrane region" description="Helical" evidence="1">
    <location>
        <begin position="112"/>
        <end position="135"/>
    </location>
</feature>
<dbReference type="STRING" id="502682.BMF35_b0112"/>
<reference evidence="2 3" key="1">
    <citation type="submission" date="2015-04" db="EMBL/GenBank/DDBJ databases">
        <title>The draft genome sequence of Erythrobacr gangjinensis K7-2.</title>
        <authorList>
            <person name="Zhuang L."/>
            <person name="Liu Y."/>
            <person name="Shao Z."/>
        </authorList>
    </citation>
    <scope>NUCLEOTIDE SEQUENCE [LARGE SCALE GENOMIC DNA]</scope>
    <source>
        <strain evidence="2 3">K7-2</strain>
    </source>
</reference>
<feature type="transmembrane region" description="Helical" evidence="1">
    <location>
        <begin position="141"/>
        <end position="160"/>
    </location>
</feature>
<feature type="transmembrane region" description="Helical" evidence="1">
    <location>
        <begin position="21"/>
        <end position="42"/>
    </location>
</feature>
<gene>
    <name evidence="2" type="ORF">AAW01_12440</name>
</gene>
<keyword evidence="1" id="KW-0472">Membrane</keyword>
<name>A0A0G9MKI3_9SPHN</name>
<dbReference type="EMBL" id="LBHC01000003">
    <property type="protein sequence ID" value="KLE31195.1"/>
    <property type="molecule type" value="Genomic_DNA"/>
</dbReference>
<dbReference type="PATRIC" id="fig|502682.8.peg.2538"/>
<evidence type="ECO:0008006" key="4">
    <source>
        <dbReference type="Google" id="ProtNLM"/>
    </source>
</evidence>
<keyword evidence="1" id="KW-1133">Transmembrane helix</keyword>
<sequence length="272" mass="29086">MKLDLGAAWNEAVAMMSANKEVLLVLGGIFFLLPAMLMAFLIPAMPQDPIQTMADVERLGEQVQAIYADWWWLYLLAIVIQMVGYLAILALLRDGRRPSVGEAIGDGAKALLPAIATYLLFTIGLSLVLALLLALTAATGGIAAIVTVPLMVIGTIYLAVKVSLSAPVIAVEKVRNPFTVLARSWKLTKGNSLRLFIFFLLIMIVYIVISLILSMIMALLGALMGAETGAILVAFFSSLVGAVFTIVMIAAIAAAHRQLAGPSEPRIAETFD</sequence>
<dbReference type="OrthoDB" id="7391073at2"/>
<feature type="transmembrane region" description="Helical" evidence="1">
    <location>
        <begin position="71"/>
        <end position="92"/>
    </location>
</feature>
<accession>A0A0G9MKI3</accession>
<evidence type="ECO:0000256" key="1">
    <source>
        <dbReference type="SAM" id="Phobius"/>
    </source>
</evidence>
<keyword evidence="3" id="KW-1185">Reference proteome</keyword>
<feature type="transmembrane region" description="Helical" evidence="1">
    <location>
        <begin position="230"/>
        <end position="255"/>
    </location>
</feature>
<proteinExistence type="predicted"/>
<feature type="transmembrane region" description="Helical" evidence="1">
    <location>
        <begin position="195"/>
        <end position="224"/>
    </location>
</feature>